<dbReference type="Pfam" id="PF00400">
    <property type="entry name" value="WD40"/>
    <property type="match status" value="1"/>
</dbReference>
<dbReference type="SMART" id="SM00320">
    <property type="entry name" value="WD40"/>
    <property type="match status" value="3"/>
</dbReference>
<evidence type="ECO:0000256" key="2">
    <source>
        <dbReference type="PROSITE-ProRule" id="PRU00221"/>
    </source>
</evidence>
<comment type="caution">
    <text evidence="5">The sequence shown here is derived from an EMBL/GenBank/DDBJ whole genome shotgun (WGS) entry which is preliminary data.</text>
</comment>
<dbReference type="InterPro" id="IPR015943">
    <property type="entry name" value="WD40/YVTN_repeat-like_dom_sf"/>
</dbReference>
<dbReference type="InterPro" id="IPR010987">
    <property type="entry name" value="Glutathione-S-Trfase_C-like"/>
</dbReference>
<keyword evidence="5" id="KW-0436">Ligase</keyword>
<dbReference type="EC" id="6.2.1.45" evidence="5"/>
<dbReference type="SFLD" id="SFLDG01206">
    <property type="entry name" value="Xi.1"/>
    <property type="match status" value="1"/>
</dbReference>
<feature type="repeat" description="WD" evidence="2">
    <location>
        <begin position="361"/>
        <end position="393"/>
    </location>
</feature>
<evidence type="ECO:0000256" key="3">
    <source>
        <dbReference type="SAM" id="MobiDB-lite"/>
    </source>
</evidence>
<accession>A0ABR3YPP6</accession>
<keyword evidence="6" id="KW-1185">Reference proteome</keyword>
<dbReference type="Proteomes" id="UP001583280">
    <property type="component" value="Unassembled WGS sequence"/>
</dbReference>
<sequence>MTSSTAKITEWVKPGDTSGEFRRQVSTFRSWVSSEPNAEFPAEKDRYHLYISYACPWAHRTLITRRLKGLEDVISVSAVHWHMGSNGWRFVTADEKLPGENVIPDPVAGHSDYKFIRDVYFSTEPGYTGRFTVPVLYDKIKQCVVNNESSEILRMLNTAFNNIVAPEFRSVDVYPEADEKLRARIDEANEWTYDLINNGVYKSGFATTQEAYERNVTALFGALDRTEKHLEAAHTEGPYYFGQVLTEADIRLFVTIVRFDPVYVQHFKCNIRDIRSGYPRIHAWMRNLYWNHAAFRETTQFEHIKKHYTMSHLQINPHSIVPVGPVPNILAMDEEVSVVGATPPFPTTDDGSQTTAALIHQHDHRDLVQAVSFNSYGDRCATGSADGKIRVFNRHQDGVWRLCDTWGAHGGEVLELQWLPTSIYPSLIASLGIDGHFKIWAEDPTVGPGTGRRFSASRGNQRAAYETRSPRAPYRSFSMRHDDETRHTHLALLSADGELSLFEYETPENMGACVLLDEVRVCAKPLRGEEVAFRVAFDPNPLPCYAAIRAGASADSLGLVVAAMEAVKVYRTRDVHKSTMGATQLQKALYLAAEVDGGQRGSLIRDVAWAWGNIRGYDIIATACQDGCVRVLRLDTPLLADDGKSWAFSDVMRRAGGGSSTQSGAASGAATAAGSALGSAVPGAQAATGSNNQHSGLAASLARAGSNLSAAVSSGSTGNNGIGMGSGSGSGSGSGNGGSGGGTANKEPEEGAIRHTLKEVSKLDHHHAPVWRVGFDDDGQVLGSVGDAGKLICFRQLPNGLWAKSSELKMERR</sequence>
<dbReference type="InterPro" id="IPR036322">
    <property type="entry name" value="WD40_repeat_dom_sf"/>
</dbReference>
<keyword evidence="2" id="KW-0853">WD repeat</keyword>
<dbReference type="InterPro" id="IPR004045">
    <property type="entry name" value="Glutathione_S-Trfase_N"/>
</dbReference>
<gene>
    <name evidence="5" type="primary">UBA1_2</name>
    <name evidence="5" type="ORF">Cpir12675_005605</name>
</gene>
<organism evidence="5 6">
    <name type="scientific">Ceratocystis pirilliformis</name>
    <dbReference type="NCBI Taxonomy" id="259994"/>
    <lineage>
        <taxon>Eukaryota</taxon>
        <taxon>Fungi</taxon>
        <taxon>Dikarya</taxon>
        <taxon>Ascomycota</taxon>
        <taxon>Pezizomycotina</taxon>
        <taxon>Sordariomycetes</taxon>
        <taxon>Hypocreomycetidae</taxon>
        <taxon>Microascales</taxon>
        <taxon>Ceratocystidaceae</taxon>
        <taxon>Ceratocystis</taxon>
    </lineage>
</organism>
<evidence type="ECO:0000259" key="4">
    <source>
        <dbReference type="PROSITE" id="PS50405"/>
    </source>
</evidence>
<dbReference type="Gene3D" id="2.130.10.10">
    <property type="entry name" value="YVTN repeat-like/Quinoprotein amine dehydrogenase"/>
    <property type="match status" value="1"/>
</dbReference>
<dbReference type="Gene3D" id="3.40.30.10">
    <property type="entry name" value="Glutaredoxin"/>
    <property type="match status" value="1"/>
</dbReference>
<dbReference type="InterPro" id="IPR040079">
    <property type="entry name" value="Glutathione_S-Trfase"/>
</dbReference>
<feature type="domain" description="GST C-terminal" evidence="4">
    <location>
        <begin position="178"/>
        <end position="308"/>
    </location>
</feature>
<dbReference type="SUPFAM" id="SSF47616">
    <property type="entry name" value="GST C-terminal domain-like"/>
    <property type="match status" value="1"/>
</dbReference>
<dbReference type="SUPFAM" id="SSF50978">
    <property type="entry name" value="WD40 repeat-like"/>
    <property type="match status" value="1"/>
</dbReference>
<reference evidence="5 6" key="1">
    <citation type="journal article" date="2024" name="IMA Fungus">
        <title>IMA Genome - F19 : A genome assembly and annotation guide to empower mycologists, including annotated draft genome sequences of Ceratocystis pirilliformis, Diaporthe australafricana, Fusarium ophioides, Paecilomyces lecythidis, and Sporothrix stenoceras.</title>
        <authorList>
            <person name="Aylward J."/>
            <person name="Wilson A.M."/>
            <person name="Visagie C.M."/>
            <person name="Spraker J."/>
            <person name="Barnes I."/>
            <person name="Buitendag C."/>
            <person name="Ceriani C."/>
            <person name="Del Mar Angel L."/>
            <person name="du Plessis D."/>
            <person name="Fuchs T."/>
            <person name="Gasser K."/>
            <person name="Kramer D."/>
            <person name="Li W."/>
            <person name="Munsamy K."/>
            <person name="Piso A."/>
            <person name="Price J.L."/>
            <person name="Sonnekus B."/>
            <person name="Thomas C."/>
            <person name="van der Nest A."/>
            <person name="van Dijk A."/>
            <person name="van Heerden A."/>
            <person name="van Vuuren N."/>
            <person name="Yilmaz N."/>
            <person name="Duong T.A."/>
            <person name="van der Merwe N.A."/>
            <person name="Wingfield M.J."/>
            <person name="Wingfield B.D."/>
        </authorList>
    </citation>
    <scope>NUCLEOTIDE SEQUENCE [LARGE SCALE GENOMIC DNA]</scope>
    <source>
        <strain evidence="5 6">CMW 12675</strain>
    </source>
</reference>
<dbReference type="InterPro" id="IPR036249">
    <property type="entry name" value="Thioredoxin-like_sf"/>
</dbReference>
<feature type="compositionally biased region" description="Gly residues" evidence="3">
    <location>
        <begin position="718"/>
        <end position="743"/>
    </location>
</feature>
<dbReference type="InterPro" id="IPR001680">
    <property type="entry name" value="WD40_rpt"/>
</dbReference>
<dbReference type="SFLD" id="SFLDG01148">
    <property type="entry name" value="Xi_(cytGST)"/>
    <property type="match status" value="1"/>
</dbReference>
<dbReference type="PROSITE" id="PS50082">
    <property type="entry name" value="WD_REPEATS_2"/>
    <property type="match status" value="1"/>
</dbReference>
<dbReference type="InterPro" id="IPR036282">
    <property type="entry name" value="Glutathione-S-Trfase_C_sf"/>
</dbReference>
<protein>
    <submittedName>
        <fullName evidence="5">E1 ubiquitin-activating protein</fullName>
        <ecNumber evidence="5">6.2.1.45</ecNumber>
    </submittedName>
</protein>
<dbReference type="Gene3D" id="1.20.1050.10">
    <property type="match status" value="1"/>
</dbReference>
<dbReference type="PROSITE" id="PS50405">
    <property type="entry name" value="GST_CTER"/>
    <property type="match status" value="1"/>
</dbReference>
<dbReference type="GO" id="GO:0004839">
    <property type="term" value="F:ubiquitin activating enzyme activity"/>
    <property type="evidence" value="ECO:0007669"/>
    <property type="project" value="UniProtKB-EC"/>
</dbReference>
<dbReference type="SFLD" id="SFLDS00019">
    <property type="entry name" value="Glutathione_Transferase_(cytos"/>
    <property type="match status" value="1"/>
</dbReference>
<name>A0ABR3YPP6_9PEZI</name>
<dbReference type="Pfam" id="PF13410">
    <property type="entry name" value="GST_C_2"/>
    <property type="match status" value="1"/>
</dbReference>
<dbReference type="PANTHER" id="PTHR32419">
    <property type="entry name" value="GLUTATHIONYL-HYDROQUINONE REDUCTASE"/>
    <property type="match status" value="1"/>
</dbReference>
<dbReference type="PANTHER" id="PTHR32419:SF6">
    <property type="entry name" value="GLUTATHIONE S-TRANSFERASE OMEGA-LIKE 1-RELATED"/>
    <property type="match status" value="1"/>
</dbReference>
<evidence type="ECO:0000313" key="5">
    <source>
        <dbReference type="EMBL" id="KAL1889917.1"/>
    </source>
</evidence>
<evidence type="ECO:0000313" key="6">
    <source>
        <dbReference type="Proteomes" id="UP001583280"/>
    </source>
</evidence>
<dbReference type="EMBL" id="JAWDJO010000201">
    <property type="protein sequence ID" value="KAL1889917.1"/>
    <property type="molecule type" value="Genomic_DNA"/>
</dbReference>
<dbReference type="CDD" id="cd03190">
    <property type="entry name" value="GST_C_Omega_like"/>
    <property type="match status" value="1"/>
</dbReference>
<dbReference type="SUPFAM" id="SSF52833">
    <property type="entry name" value="Thioredoxin-like"/>
    <property type="match status" value="1"/>
</dbReference>
<evidence type="ECO:0000256" key="1">
    <source>
        <dbReference type="ARBA" id="ARBA00007409"/>
    </source>
</evidence>
<dbReference type="Pfam" id="PF13409">
    <property type="entry name" value="GST_N_2"/>
    <property type="match status" value="1"/>
</dbReference>
<comment type="similarity">
    <text evidence="1">Belongs to the GST superfamily.</text>
</comment>
<dbReference type="InterPro" id="IPR047047">
    <property type="entry name" value="GST_Omega-like_C"/>
</dbReference>
<proteinExistence type="inferred from homology"/>
<feature type="region of interest" description="Disordered" evidence="3">
    <location>
        <begin position="710"/>
        <end position="748"/>
    </location>
</feature>
<dbReference type="InterPro" id="IPR016639">
    <property type="entry name" value="GST_Omega/GSH"/>
</dbReference>